<gene>
    <name evidence="5" type="ORF">SAMN04488029_0655</name>
</gene>
<dbReference type="AlphaFoldDB" id="A0A1W2G6S6"/>
<dbReference type="GO" id="GO:0006633">
    <property type="term" value="P:fatty acid biosynthetic process"/>
    <property type="evidence" value="ECO:0007669"/>
    <property type="project" value="InterPro"/>
</dbReference>
<organism evidence="5 6">
    <name type="scientific">Reichenbachiella faecimaris</name>
    <dbReference type="NCBI Taxonomy" id="692418"/>
    <lineage>
        <taxon>Bacteria</taxon>
        <taxon>Pseudomonadati</taxon>
        <taxon>Bacteroidota</taxon>
        <taxon>Cytophagia</taxon>
        <taxon>Cytophagales</taxon>
        <taxon>Reichenbachiellaceae</taxon>
        <taxon>Reichenbachiella</taxon>
    </lineage>
</organism>
<dbReference type="STRING" id="692418.SAMN04488029_0655"/>
<dbReference type="RefSeq" id="WP_084370978.1">
    <property type="nucleotide sequence ID" value="NZ_FWYF01000001.1"/>
</dbReference>
<keyword evidence="2" id="KW-0378">Hydrolase</keyword>
<keyword evidence="1" id="KW-0444">Lipid biosynthesis</keyword>
<dbReference type="PANTHER" id="PTHR38764">
    <property type="entry name" value="ACYL CARRIER PROTEIN PHOSPHODIESTERASE"/>
    <property type="match status" value="1"/>
</dbReference>
<evidence type="ECO:0000256" key="2">
    <source>
        <dbReference type="ARBA" id="ARBA00022801"/>
    </source>
</evidence>
<dbReference type="InterPro" id="IPR007431">
    <property type="entry name" value="ACP_PD"/>
</dbReference>
<dbReference type="OrthoDB" id="8442777at2"/>
<feature type="coiled-coil region" evidence="4">
    <location>
        <begin position="155"/>
        <end position="182"/>
    </location>
</feature>
<dbReference type="PANTHER" id="PTHR38764:SF1">
    <property type="entry name" value="ACYL CARRIER PROTEIN PHOSPHODIESTERASE"/>
    <property type="match status" value="1"/>
</dbReference>
<dbReference type="GO" id="GO:0008770">
    <property type="term" value="F:[acyl-carrier-protein] phosphodiesterase activity"/>
    <property type="evidence" value="ECO:0007669"/>
    <property type="project" value="InterPro"/>
</dbReference>
<accession>A0A1W2G6S6</accession>
<name>A0A1W2G6S6_REIFA</name>
<evidence type="ECO:0000256" key="1">
    <source>
        <dbReference type="ARBA" id="ARBA00022516"/>
    </source>
</evidence>
<dbReference type="Pfam" id="PF04336">
    <property type="entry name" value="ACP_PD"/>
    <property type="match status" value="1"/>
</dbReference>
<evidence type="ECO:0000256" key="4">
    <source>
        <dbReference type="SAM" id="Coils"/>
    </source>
</evidence>
<protein>
    <submittedName>
        <fullName evidence="5">Acyl carrier protein phosphodiesterase</fullName>
    </submittedName>
</protein>
<keyword evidence="4" id="KW-0175">Coiled coil</keyword>
<sequence length="196" mass="23513">MNYLSHLYLSFDDESIAIGNFIADFVKGKKYLEYPLEVQHGILIHREIDHYADNHPIFLDGKRRLAKEYRHYAGVIMDVYYDHFLARHWSKYSKEDLKTFCSRHYKLLNENQSLLPERCKYLLSYMEAGDWLYNYQFLEGIQFALSGMAQRTSFKSGMENAVKNLTEDYDRFEKEFQAFFEEILSHIHNFTDQIKK</sequence>
<proteinExistence type="predicted"/>
<dbReference type="Proteomes" id="UP000192472">
    <property type="component" value="Unassembled WGS sequence"/>
</dbReference>
<evidence type="ECO:0000313" key="6">
    <source>
        <dbReference type="Proteomes" id="UP000192472"/>
    </source>
</evidence>
<evidence type="ECO:0000313" key="5">
    <source>
        <dbReference type="EMBL" id="SMD32311.1"/>
    </source>
</evidence>
<keyword evidence="6" id="KW-1185">Reference proteome</keyword>
<evidence type="ECO:0000256" key="3">
    <source>
        <dbReference type="ARBA" id="ARBA00023098"/>
    </source>
</evidence>
<dbReference type="PIRSF" id="PIRSF011489">
    <property type="entry name" value="DUF479"/>
    <property type="match status" value="1"/>
</dbReference>
<keyword evidence="3" id="KW-0443">Lipid metabolism</keyword>
<reference evidence="5 6" key="1">
    <citation type="submission" date="2017-04" db="EMBL/GenBank/DDBJ databases">
        <authorList>
            <person name="Afonso C.L."/>
            <person name="Miller P.J."/>
            <person name="Scott M.A."/>
            <person name="Spackman E."/>
            <person name="Goraichik I."/>
            <person name="Dimitrov K.M."/>
            <person name="Suarez D.L."/>
            <person name="Swayne D.E."/>
        </authorList>
    </citation>
    <scope>NUCLEOTIDE SEQUENCE [LARGE SCALE GENOMIC DNA]</scope>
    <source>
        <strain evidence="5 6">DSM 26133</strain>
    </source>
</reference>
<dbReference type="EMBL" id="FWYF01000001">
    <property type="protein sequence ID" value="SMD32311.1"/>
    <property type="molecule type" value="Genomic_DNA"/>
</dbReference>